<reference evidence="1 2" key="1">
    <citation type="submission" date="2024-09" db="EMBL/GenBank/DDBJ databases">
        <authorList>
            <person name="Sun Q."/>
            <person name="Mori K."/>
        </authorList>
    </citation>
    <scope>NUCLEOTIDE SEQUENCE [LARGE SCALE GENOMIC DNA]</scope>
    <source>
        <strain evidence="1 2">JCM 3307</strain>
    </source>
</reference>
<dbReference type="InterPro" id="IPR049777">
    <property type="entry name" value="SCO2524-like"/>
</dbReference>
<dbReference type="RefSeq" id="WP_223101289.1">
    <property type="nucleotide sequence ID" value="NZ_CP061913.1"/>
</dbReference>
<evidence type="ECO:0000313" key="1">
    <source>
        <dbReference type="EMBL" id="MFB9448679.1"/>
    </source>
</evidence>
<dbReference type="EMBL" id="JBHMCA010000058">
    <property type="protein sequence ID" value="MFB9448679.1"/>
    <property type="molecule type" value="Genomic_DNA"/>
</dbReference>
<organism evidence="1 2">
    <name type="scientific">Dactylosporangium vinaceum</name>
    <dbReference type="NCBI Taxonomy" id="53362"/>
    <lineage>
        <taxon>Bacteria</taxon>
        <taxon>Bacillati</taxon>
        <taxon>Actinomycetota</taxon>
        <taxon>Actinomycetes</taxon>
        <taxon>Micromonosporales</taxon>
        <taxon>Micromonosporaceae</taxon>
        <taxon>Dactylosporangium</taxon>
    </lineage>
</organism>
<evidence type="ECO:0000313" key="2">
    <source>
        <dbReference type="Proteomes" id="UP001589608"/>
    </source>
</evidence>
<gene>
    <name evidence="1" type="ORF">ACFFTR_36805</name>
</gene>
<protein>
    <submittedName>
        <fullName evidence="1">SCO2524 family protein</fullName>
    </submittedName>
</protein>
<accession>A0ABV5MIJ6</accession>
<sequence>MRMQPRQELLDIWRATIRYSWRREQWHWGGRHGRNCISDAEQLLCILLPTFKVQAFAIDNPDRTGQEMIEALKALGGASEIPRKMIGVLLEYYRTYIDEAGTPTFAGGSYFAAEQDDDPEPTEEQRGLDIVDAYAMAVTLSLATIGFAKFFRQTTRRPAVWEQIDELSRLASSRLTAAMVGLLRSFSVNVFDADSEYGVQLIRMVNQGQQPTREVVAGLRRSLAQTTASFREVLIGSGGMTDIDSPSQLFECGWSWSIVEKAPLVVLDDSEQIGEQRAGVAEDAPYLYFTVIALHAIEDLFSERTRAMGLLNQEQERLARALQLRFDLTRSYWATVATYGQAGRWPIEDVPWRTIDGLESDYFTLQVTSLAVMGLLQNRSNEAQLQRIGNVLIELANRGRTIRRPYTDDSALQLHHPGVRLGLLGSDTVGTKGEKVPRLAWFVPEFTPLLLYRIVAVAGLLIDIRERYAYLALADEVWEHLGLRRLQGGFGRNLWDDPSGAFPQLALEASGEPSWLITERVVAALVQTTAVLDRPPLHSDILSAHAVELLNEAEQLFDRELLRGNVRPLAMETKNVRASLRRAREVVRERPGTAAVLAANVLNILNDLAAGRSDSEGI</sequence>
<keyword evidence="2" id="KW-1185">Reference proteome</keyword>
<proteinExistence type="predicted"/>
<name>A0ABV5MIJ6_9ACTN</name>
<dbReference type="NCBIfam" id="NF040567">
    <property type="entry name" value="SCO2524_fam"/>
    <property type="match status" value="1"/>
</dbReference>
<comment type="caution">
    <text evidence="1">The sequence shown here is derived from an EMBL/GenBank/DDBJ whole genome shotgun (WGS) entry which is preliminary data.</text>
</comment>
<dbReference type="Proteomes" id="UP001589608">
    <property type="component" value="Unassembled WGS sequence"/>
</dbReference>